<organism evidence="2 3">
    <name type="scientific">Podospora australis</name>
    <dbReference type="NCBI Taxonomy" id="1536484"/>
    <lineage>
        <taxon>Eukaryota</taxon>
        <taxon>Fungi</taxon>
        <taxon>Dikarya</taxon>
        <taxon>Ascomycota</taxon>
        <taxon>Pezizomycotina</taxon>
        <taxon>Sordariomycetes</taxon>
        <taxon>Sordariomycetidae</taxon>
        <taxon>Sordariales</taxon>
        <taxon>Podosporaceae</taxon>
        <taxon>Podospora</taxon>
    </lineage>
</organism>
<keyword evidence="3" id="KW-1185">Reference proteome</keyword>
<evidence type="ECO:0000259" key="1">
    <source>
        <dbReference type="Pfam" id="PF06985"/>
    </source>
</evidence>
<reference evidence="2" key="1">
    <citation type="journal article" date="2023" name="Mol. Phylogenet. Evol.">
        <title>Genome-scale phylogeny and comparative genomics of the fungal order Sordariales.</title>
        <authorList>
            <person name="Hensen N."/>
            <person name="Bonometti L."/>
            <person name="Westerberg I."/>
            <person name="Brannstrom I.O."/>
            <person name="Guillou S."/>
            <person name="Cros-Aarteil S."/>
            <person name="Calhoun S."/>
            <person name="Haridas S."/>
            <person name="Kuo A."/>
            <person name="Mondo S."/>
            <person name="Pangilinan J."/>
            <person name="Riley R."/>
            <person name="LaButti K."/>
            <person name="Andreopoulos B."/>
            <person name="Lipzen A."/>
            <person name="Chen C."/>
            <person name="Yan M."/>
            <person name="Daum C."/>
            <person name="Ng V."/>
            <person name="Clum A."/>
            <person name="Steindorff A."/>
            <person name="Ohm R.A."/>
            <person name="Martin F."/>
            <person name="Silar P."/>
            <person name="Natvig D.O."/>
            <person name="Lalanne C."/>
            <person name="Gautier V."/>
            <person name="Ament-Velasquez S.L."/>
            <person name="Kruys A."/>
            <person name="Hutchinson M.I."/>
            <person name="Powell A.J."/>
            <person name="Barry K."/>
            <person name="Miller A.N."/>
            <person name="Grigoriev I.V."/>
            <person name="Debuchy R."/>
            <person name="Gladieux P."/>
            <person name="Hiltunen Thoren M."/>
            <person name="Johannesson H."/>
        </authorList>
    </citation>
    <scope>NUCLEOTIDE SEQUENCE</scope>
    <source>
        <strain evidence="2">PSN309</strain>
    </source>
</reference>
<dbReference type="PANTHER" id="PTHR24148:SF64">
    <property type="entry name" value="HETEROKARYON INCOMPATIBILITY DOMAIN-CONTAINING PROTEIN"/>
    <property type="match status" value="1"/>
</dbReference>
<dbReference type="AlphaFoldDB" id="A0AAN7AFD2"/>
<accession>A0AAN7AFD2</accession>
<name>A0AAN7AFD2_9PEZI</name>
<dbReference type="InterPro" id="IPR052895">
    <property type="entry name" value="HetReg/Transcr_Mod"/>
</dbReference>
<dbReference type="EMBL" id="MU864483">
    <property type="protein sequence ID" value="KAK4184554.1"/>
    <property type="molecule type" value="Genomic_DNA"/>
</dbReference>
<evidence type="ECO:0000313" key="2">
    <source>
        <dbReference type="EMBL" id="KAK4184554.1"/>
    </source>
</evidence>
<dbReference type="PANTHER" id="PTHR24148">
    <property type="entry name" value="ANKYRIN REPEAT DOMAIN-CONTAINING PROTEIN 39 HOMOLOG-RELATED"/>
    <property type="match status" value="1"/>
</dbReference>
<dbReference type="Pfam" id="PF06985">
    <property type="entry name" value="HET"/>
    <property type="match status" value="1"/>
</dbReference>
<feature type="domain" description="Heterokaryon incompatibility" evidence="1">
    <location>
        <begin position="48"/>
        <end position="195"/>
    </location>
</feature>
<dbReference type="Proteomes" id="UP001302126">
    <property type="component" value="Unassembled WGS sequence"/>
</dbReference>
<sequence length="195" mass="21974">MEANTTLYHPLSHPSAIRLVLLGPGEPEDTKVVCRLLQPNESPPNLQYEALSYMWGNANHTTNIVLNGVSYPATVNLVSALRHLRHSDSNRTLWIDALCINQKDIPERNVQVGRMTEIYRSAQRTLVFLGEWTACRVGGGSDPAPGEMQDFLESAIELSGKGTLFWENLTENDLNSWVRAIWLLASSWFNRVWVL</sequence>
<dbReference type="InterPro" id="IPR010730">
    <property type="entry name" value="HET"/>
</dbReference>
<protein>
    <submittedName>
        <fullName evidence="2">Heterokaryon incompatibility protein-domain-containing protein</fullName>
    </submittedName>
</protein>
<gene>
    <name evidence="2" type="ORF">QBC35DRAFT_48074</name>
</gene>
<reference evidence="2" key="2">
    <citation type="submission" date="2023-05" db="EMBL/GenBank/DDBJ databases">
        <authorList>
            <consortium name="Lawrence Berkeley National Laboratory"/>
            <person name="Steindorff A."/>
            <person name="Hensen N."/>
            <person name="Bonometti L."/>
            <person name="Westerberg I."/>
            <person name="Brannstrom I.O."/>
            <person name="Guillou S."/>
            <person name="Cros-Aarteil S."/>
            <person name="Calhoun S."/>
            <person name="Haridas S."/>
            <person name="Kuo A."/>
            <person name="Mondo S."/>
            <person name="Pangilinan J."/>
            <person name="Riley R."/>
            <person name="Labutti K."/>
            <person name="Andreopoulos B."/>
            <person name="Lipzen A."/>
            <person name="Chen C."/>
            <person name="Yanf M."/>
            <person name="Daum C."/>
            <person name="Ng V."/>
            <person name="Clum A."/>
            <person name="Ohm R."/>
            <person name="Martin F."/>
            <person name="Silar P."/>
            <person name="Natvig D."/>
            <person name="Lalanne C."/>
            <person name="Gautier V."/>
            <person name="Ament-Velasquez S.L."/>
            <person name="Kruys A."/>
            <person name="Hutchinson M.I."/>
            <person name="Powell A.J."/>
            <person name="Barry K."/>
            <person name="Miller A.N."/>
            <person name="Grigoriev I.V."/>
            <person name="Debuchy R."/>
            <person name="Gladieux P."/>
            <person name="Thoren M.H."/>
            <person name="Johannesson H."/>
        </authorList>
    </citation>
    <scope>NUCLEOTIDE SEQUENCE</scope>
    <source>
        <strain evidence="2">PSN309</strain>
    </source>
</reference>
<comment type="caution">
    <text evidence="2">The sequence shown here is derived from an EMBL/GenBank/DDBJ whole genome shotgun (WGS) entry which is preliminary data.</text>
</comment>
<evidence type="ECO:0000313" key="3">
    <source>
        <dbReference type="Proteomes" id="UP001302126"/>
    </source>
</evidence>
<proteinExistence type="predicted"/>